<name>A0AAV4AB82_9GAST</name>
<reference evidence="1 2" key="1">
    <citation type="journal article" date="2021" name="Elife">
        <title>Chloroplast acquisition without the gene transfer in kleptoplastic sea slugs, Plakobranchus ocellatus.</title>
        <authorList>
            <person name="Maeda T."/>
            <person name="Takahashi S."/>
            <person name="Yoshida T."/>
            <person name="Shimamura S."/>
            <person name="Takaki Y."/>
            <person name="Nagai Y."/>
            <person name="Toyoda A."/>
            <person name="Suzuki Y."/>
            <person name="Arimoto A."/>
            <person name="Ishii H."/>
            <person name="Satoh N."/>
            <person name="Nishiyama T."/>
            <person name="Hasebe M."/>
            <person name="Maruyama T."/>
            <person name="Minagawa J."/>
            <person name="Obokata J."/>
            <person name="Shigenobu S."/>
        </authorList>
    </citation>
    <scope>NUCLEOTIDE SEQUENCE [LARGE SCALE GENOMIC DNA]</scope>
</reference>
<evidence type="ECO:0000313" key="2">
    <source>
        <dbReference type="Proteomes" id="UP000735302"/>
    </source>
</evidence>
<dbReference type="EMBL" id="BLXT01003739">
    <property type="protein sequence ID" value="GFO04493.1"/>
    <property type="molecule type" value="Genomic_DNA"/>
</dbReference>
<dbReference type="Proteomes" id="UP000735302">
    <property type="component" value="Unassembled WGS sequence"/>
</dbReference>
<dbReference type="AlphaFoldDB" id="A0AAV4AB82"/>
<keyword evidence="2" id="KW-1185">Reference proteome</keyword>
<protein>
    <submittedName>
        <fullName evidence="1">Ribonuclease hi</fullName>
    </submittedName>
</protein>
<organism evidence="1 2">
    <name type="scientific">Plakobranchus ocellatus</name>
    <dbReference type="NCBI Taxonomy" id="259542"/>
    <lineage>
        <taxon>Eukaryota</taxon>
        <taxon>Metazoa</taxon>
        <taxon>Spiralia</taxon>
        <taxon>Lophotrochozoa</taxon>
        <taxon>Mollusca</taxon>
        <taxon>Gastropoda</taxon>
        <taxon>Heterobranchia</taxon>
        <taxon>Euthyneura</taxon>
        <taxon>Panpulmonata</taxon>
        <taxon>Sacoglossa</taxon>
        <taxon>Placobranchoidea</taxon>
        <taxon>Plakobranchidae</taxon>
        <taxon>Plakobranchus</taxon>
    </lineage>
</organism>
<gene>
    <name evidence="1" type="ORF">PoB_003099800</name>
</gene>
<evidence type="ECO:0000313" key="1">
    <source>
        <dbReference type="EMBL" id="GFO04493.1"/>
    </source>
</evidence>
<accession>A0AAV4AB82</accession>
<proteinExistence type="predicted"/>
<sequence>MIQRNIRSFRSNFEELKILLNRSQLAVVALQECRPIALTSCSKTLERIVNYRLFYVLEFRKLLSNVQCGFSKDHSTLDHLVRLDIFIKTFARKKQVLECPPPWDEHQVNLDISLTKQKKEDASEVAYHCIRRNFFRIKEQNLNHHTVYTDGSKREEKVAAAAYFPERPECSKATRHLSSVVVSEIVEIEIVVAKGEVNVKESKGEQDK</sequence>
<comment type="caution">
    <text evidence="1">The sequence shown here is derived from an EMBL/GenBank/DDBJ whole genome shotgun (WGS) entry which is preliminary data.</text>
</comment>